<dbReference type="RefSeq" id="WP_315586219.1">
    <property type="nucleotide sequence ID" value="NZ_JAVXUR010000003.1"/>
</dbReference>
<dbReference type="Proteomes" id="UP001255917">
    <property type="component" value="Unassembled WGS sequence"/>
</dbReference>
<feature type="transmembrane region" description="Helical" evidence="1">
    <location>
        <begin position="31"/>
        <end position="52"/>
    </location>
</feature>
<gene>
    <name evidence="2" type="ORF">RSO68_08100</name>
</gene>
<evidence type="ECO:0000313" key="3">
    <source>
        <dbReference type="Proteomes" id="UP001255917"/>
    </source>
</evidence>
<name>A0ABU3NFX9_9GAMM</name>
<protein>
    <recommendedName>
        <fullName evidence="4">SMODS and SLOG-associating 2TM effector domain-containing protein</fullName>
    </recommendedName>
</protein>
<dbReference type="EMBL" id="JAVXUR010000003">
    <property type="protein sequence ID" value="MDT8879428.1"/>
    <property type="molecule type" value="Genomic_DNA"/>
</dbReference>
<keyword evidence="1" id="KW-0472">Membrane</keyword>
<keyword evidence="3" id="KW-1185">Reference proteome</keyword>
<organism evidence="2 3">
    <name type="scientific">Halomonas saccharevitans</name>
    <dbReference type="NCBI Taxonomy" id="416872"/>
    <lineage>
        <taxon>Bacteria</taxon>
        <taxon>Pseudomonadati</taxon>
        <taxon>Pseudomonadota</taxon>
        <taxon>Gammaproteobacteria</taxon>
        <taxon>Oceanospirillales</taxon>
        <taxon>Halomonadaceae</taxon>
        <taxon>Halomonas</taxon>
    </lineage>
</organism>
<keyword evidence="1" id="KW-1133">Transmembrane helix</keyword>
<comment type="caution">
    <text evidence="2">The sequence shown here is derived from an EMBL/GenBank/DDBJ whole genome shotgun (WGS) entry which is preliminary data.</text>
</comment>
<keyword evidence="1" id="KW-0812">Transmembrane</keyword>
<evidence type="ECO:0000256" key="1">
    <source>
        <dbReference type="SAM" id="Phobius"/>
    </source>
</evidence>
<proteinExistence type="predicted"/>
<evidence type="ECO:0008006" key="4">
    <source>
        <dbReference type="Google" id="ProtNLM"/>
    </source>
</evidence>
<reference evidence="3" key="1">
    <citation type="submission" date="2023-07" db="EMBL/GenBank/DDBJ databases">
        <title>Substrates and metabolic shifts associated with increased methane emissions in unrestored hypersaline salterns.</title>
        <authorList>
            <person name="Bueno De Mesquita C.P."/>
            <person name="Tringe S.G."/>
        </authorList>
    </citation>
    <scope>NUCLEOTIDE SEQUENCE [LARGE SCALE GENOMIC DNA]</scope>
    <source>
        <strain evidence="3">I4</strain>
    </source>
</reference>
<evidence type="ECO:0000313" key="2">
    <source>
        <dbReference type="EMBL" id="MDT8879428.1"/>
    </source>
</evidence>
<sequence>MTEYLFGVVASQSETIKALVLSSGESSHLRFIYFSATSIISTVLGAVLAYTAGHLSHKKHLKPESAKSLLGLLEKFETQCLEYWSKEHDEKESVIEEAKIKAGHKQLRLYAKHGDYGLKKEKKLKLEELISDLFDEATGGDFESKNRKASRQRIQKIAMTTSKISPILIEKSFE</sequence>
<accession>A0ABU3NFX9</accession>